<evidence type="ECO:0000256" key="2">
    <source>
        <dbReference type="ARBA" id="ARBA00003213"/>
    </source>
</evidence>
<dbReference type="EC" id="2.5.1.75" evidence="10"/>
<dbReference type="RefSeq" id="WP_020887609.1">
    <property type="nucleotide sequence ID" value="NZ_ATHI01000028.1"/>
</dbReference>
<dbReference type="PANTHER" id="PTHR11088:SF60">
    <property type="entry name" value="TRNA DIMETHYLALLYLTRANSFERASE"/>
    <property type="match status" value="1"/>
</dbReference>
<feature type="site" description="Interaction with substrate tRNA" evidence="10">
    <location>
        <position position="124"/>
    </location>
</feature>
<keyword evidence="5 10" id="KW-0819">tRNA processing</keyword>
<proteinExistence type="inferred from homology"/>
<dbReference type="GO" id="GO:0005524">
    <property type="term" value="F:ATP binding"/>
    <property type="evidence" value="ECO:0007669"/>
    <property type="project" value="UniProtKB-UniRule"/>
</dbReference>
<feature type="region of interest" description="Interaction with substrate tRNA" evidence="10">
    <location>
        <begin position="160"/>
        <end position="164"/>
    </location>
</feature>
<evidence type="ECO:0000256" key="11">
    <source>
        <dbReference type="RuleBase" id="RU003783"/>
    </source>
</evidence>
<evidence type="ECO:0000256" key="5">
    <source>
        <dbReference type="ARBA" id="ARBA00022694"/>
    </source>
</evidence>
<dbReference type="InterPro" id="IPR018022">
    <property type="entry name" value="IPT"/>
</dbReference>
<comment type="catalytic activity">
    <reaction evidence="9 10 11">
        <text>adenosine(37) in tRNA + dimethylallyl diphosphate = N(6)-dimethylallyladenosine(37) in tRNA + diphosphate</text>
        <dbReference type="Rhea" id="RHEA:26482"/>
        <dbReference type="Rhea" id="RHEA-COMP:10162"/>
        <dbReference type="Rhea" id="RHEA-COMP:10375"/>
        <dbReference type="ChEBI" id="CHEBI:33019"/>
        <dbReference type="ChEBI" id="CHEBI:57623"/>
        <dbReference type="ChEBI" id="CHEBI:74411"/>
        <dbReference type="ChEBI" id="CHEBI:74415"/>
        <dbReference type="EC" id="2.5.1.75"/>
    </reaction>
</comment>
<reference evidence="14 15" key="1">
    <citation type="journal article" date="2013" name="Genome Announc.">
        <title>Draft genome sequences for three mercury-methylating, sulfate-reducing bacteria.</title>
        <authorList>
            <person name="Brown S.D."/>
            <person name="Hurt R.A.Jr."/>
            <person name="Gilmour C.C."/>
            <person name="Elias D.A."/>
        </authorList>
    </citation>
    <scope>NUCLEOTIDE SEQUENCE [LARGE SCALE GENOMIC DNA]</scope>
    <source>
        <strain evidence="14 15">DSM 16529</strain>
    </source>
</reference>
<evidence type="ECO:0000256" key="4">
    <source>
        <dbReference type="ARBA" id="ARBA00022679"/>
    </source>
</evidence>
<dbReference type="GO" id="GO:0006400">
    <property type="term" value="P:tRNA modification"/>
    <property type="evidence" value="ECO:0007669"/>
    <property type="project" value="TreeGrafter"/>
</dbReference>
<evidence type="ECO:0000313" key="15">
    <source>
        <dbReference type="Proteomes" id="UP000014975"/>
    </source>
</evidence>
<evidence type="ECO:0000256" key="6">
    <source>
        <dbReference type="ARBA" id="ARBA00022741"/>
    </source>
</evidence>
<feature type="region of interest" description="Interaction with substrate tRNA" evidence="10">
    <location>
        <begin position="36"/>
        <end position="39"/>
    </location>
</feature>
<dbReference type="OrthoDB" id="9776390at2"/>
<keyword evidence="8 10" id="KW-0460">Magnesium</keyword>
<dbReference type="eggNOG" id="COG0324">
    <property type="taxonomic scope" value="Bacteria"/>
</dbReference>
<evidence type="ECO:0000256" key="13">
    <source>
        <dbReference type="RuleBase" id="RU003785"/>
    </source>
</evidence>
<evidence type="ECO:0000313" key="14">
    <source>
        <dbReference type="EMBL" id="EPR31588.1"/>
    </source>
</evidence>
<dbReference type="Gene3D" id="3.40.50.300">
    <property type="entry name" value="P-loop containing nucleotide triphosphate hydrolases"/>
    <property type="match status" value="1"/>
</dbReference>
<dbReference type="EMBL" id="ATHI01000028">
    <property type="protein sequence ID" value="EPR31588.1"/>
    <property type="molecule type" value="Genomic_DNA"/>
</dbReference>
<comment type="similarity">
    <text evidence="3 10 13">Belongs to the IPP transferase family.</text>
</comment>
<keyword evidence="15" id="KW-1185">Reference proteome</keyword>
<dbReference type="PATRIC" id="fig|1121439.3.peg.2281"/>
<keyword evidence="4 10" id="KW-0808">Transferase</keyword>
<comment type="caution">
    <text evidence="10">Lacks conserved residue(s) required for the propagation of feature annotation.</text>
</comment>
<keyword evidence="7 10" id="KW-0067">ATP-binding</keyword>
<evidence type="ECO:0000256" key="12">
    <source>
        <dbReference type="RuleBase" id="RU003784"/>
    </source>
</evidence>
<comment type="caution">
    <text evidence="14">The sequence shown here is derived from an EMBL/GenBank/DDBJ whole genome shotgun (WGS) entry which is preliminary data.</text>
</comment>
<comment type="cofactor">
    <cofactor evidence="1 10">
        <name>Mg(2+)</name>
        <dbReference type="ChEBI" id="CHEBI:18420"/>
    </cofactor>
</comment>
<evidence type="ECO:0000256" key="9">
    <source>
        <dbReference type="ARBA" id="ARBA00049563"/>
    </source>
</evidence>
<feature type="binding site" evidence="10">
    <location>
        <begin position="11"/>
        <end position="18"/>
    </location>
    <ligand>
        <name>ATP</name>
        <dbReference type="ChEBI" id="CHEBI:30616"/>
    </ligand>
</feature>
<organism evidence="14 15">
    <name type="scientific">Alkalidesulfovibrio alkalitolerans DSM 16529</name>
    <dbReference type="NCBI Taxonomy" id="1121439"/>
    <lineage>
        <taxon>Bacteria</taxon>
        <taxon>Pseudomonadati</taxon>
        <taxon>Thermodesulfobacteriota</taxon>
        <taxon>Desulfovibrionia</taxon>
        <taxon>Desulfovibrionales</taxon>
        <taxon>Desulfovibrionaceae</taxon>
        <taxon>Alkalidesulfovibrio</taxon>
    </lineage>
</organism>
<dbReference type="Pfam" id="PF01715">
    <property type="entry name" value="IPPT"/>
    <property type="match status" value="1"/>
</dbReference>
<dbReference type="HAMAP" id="MF_00185">
    <property type="entry name" value="IPP_trans"/>
    <property type="match status" value="1"/>
</dbReference>
<sequence length="306" mass="33618">MTLPRAVCILGPTGVGKTGLALHLAERFGGGVINTDSRQVYRGLGIVTAQPTAEEQAKCPHRLYAIIDPCQAMSAGTFTVLAEQAMTEFTGQGLLPLLVGGTGLYLDALLYGLASIPDVPDVVRQQIQAGWEALGARTMYDFLSQIDPDYAAKIHHNDRQRITRALEVFESTGRVFSSFHQQEGAPPRFDALKIGLSMDTEKLSPRLMERIEAMLAAGALREMEEAFAACPKVDAPGFSGIGSHELLELARGRLDLEQAKTLWHKRTKAYAKRQMTWFKRDPDIHWFSPSEHEAVAALVADWLETG</sequence>
<feature type="site" description="Interaction with substrate tRNA" evidence="10">
    <location>
        <position position="102"/>
    </location>
</feature>
<evidence type="ECO:0000256" key="8">
    <source>
        <dbReference type="ARBA" id="ARBA00022842"/>
    </source>
</evidence>
<name>S7UH51_9BACT</name>
<dbReference type="Proteomes" id="UP000014975">
    <property type="component" value="Unassembled WGS sequence"/>
</dbReference>
<gene>
    <name evidence="10" type="primary">miaA</name>
    <name evidence="14" type="ORF">dsat_0912</name>
</gene>
<accession>S7UH51</accession>
<dbReference type="InterPro" id="IPR039657">
    <property type="entry name" value="Dimethylallyltransferase"/>
</dbReference>
<protein>
    <recommendedName>
        <fullName evidence="10">tRNA dimethylallyltransferase</fullName>
        <ecNumber evidence="10">2.5.1.75</ecNumber>
    </recommendedName>
    <alternativeName>
        <fullName evidence="10">Dimethylallyl diphosphate:tRNA dimethylallyltransferase</fullName>
        <shortName evidence="10">DMAPP:tRNA dimethylallyltransferase</shortName>
        <shortName evidence="10">DMATase</shortName>
    </alternativeName>
    <alternativeName>
        <fullName evidence="10">Isopentenyl-diphosphate:tRNA isopentenyltransferase</fullName>
        <shortName evidence="10">IPP transferase</shortName>
        <shortName evidence="10">IPPT</shortName>
        <shortName evidence="10">IPTase</shortName>
    </alternativeName>
</protein>
<dbReference type="SUPFAM" id="SSF52540">
    <property type="entry name" value="P-loop containing nucleoside triphosphate hydrolases"/>
    <property type="match status" value="2"/>
</dbReference>
<dbReference type="AlphaFoldDB" id="S7UH51"/>
<dbReference type="GO" id="GO:0052381">
    <property type="term" value="F:tRNA dimethylallyltransferase activity"/>
    <property type="evidence" value="ECO:0007669"/>
    <property type="project" value="UniProtKB-UniRule"/>
</dbReference>
<dbReference type="STRING" id="1121439.dsat_0912"/>
<comment type="function">
    <text evidence="2 10 12">Catalyzes the transfer of a dimethylallyl group onto the adenine at position 37 in tRNAs that read codons beginning with uridine, leading to the formation of N6-(dimethylallyl)adenosine (i(6)A).</text>
</comment>
<comment type="subunit">
    <text evidence="10">Monomer.</text>
</comment>
<dbReference type="NCBIfam" id="TIGR00174">
    <property type="entry name" value="miaA"/>
    <property type="match status" value="1"/>
</dbReference>
<evidence type="ECO:0000256" key="1">
    <source>
        <dbReference type="ARBA" id="ARBA00001946"/>
    </source>
</evidence>
<evidence type="ECO:0000256" key="7">
    <source>
        <dbReference type="ARBA" id="ARBA00022840"/>
    </source>
</evidence>
<evidence type="ECO:0000256" key="3">
    <source>
        <dbReference type="ARBA" id="ARBA00005842"/>
    </source>
</evidence>
<keyword evidence="6 10" id="KW-0547">Nucleotide-binding</keyword>
<evidence type="ECO:0000256" key="10">
    <source>
        <dbReference type="HAMAP-Rule" id="MF_00185"/>
    </source>
</evidence>
<dbReference type="Gene3D" id="1.10.20.140">
    <property type="match status" value="1"/>
</dbReference>
<dbReference type="InterPro" id="IPR027417">
    <property type="entry name" value="P-loop_NTPase"/>
</dbReference>
<feature type="binding site" evidence="10">
    <location>
        <begin position="13"/>
        <end position="18"/>
    </location>
    <ligand>
        <name>substrate</name>
    </ligand>
</feature>
<dbReference type="PANTHER" id="PTHR11088">
    <property type="entry name" value="TRNA DIMETHYLALLYLTRANSFERASE"/>
    <property type="match status" value="1"/>
</dbReference>